<evidence type="ECO:0000313" key="4">
    <source>
        <dbReference type="Proteomes" id="UP001343724"/>
    </source>
</evidence>
<sequence>MNAFSRSFANNASMAKKVVACSVAAALVASMSYFHLWGAPQAVADDTTVEVRFEIAQAGVKAKVGDKEFTSQTEESYQASTSADLNFTIEAENSDTEFAVSYVIEAATAAPEAQAMGSKQPGSGLVTTEEGENESEASEVEASDDLAEGDSADESADQEPIATEEGIIYVEGAGAPIPETAAALQKKHEQESANDEKHAPATQNAEEEVVEEDATPMASGVNSVEVDDADQQATVHAAAIVAKDGTYTIEEAVLQQAGADNALVVVTIATTDSKQGNVSSWEDLVEILTGNAGTNEAVLHEDIKVATGTIAIVGTKTLDLNGHNITVESTGSLFTVGDGANFTITDSREGAKAVTVPNKPNNADKEESTLDGTKLPNPADNPGAFKKMVGKTATYGVDENGDLLLNYYKTISYPDMPAKGQTEEYVYEYTLKLPAKGAIEARGTSNLVDVQKNGILSIEGGRLTQTDGESAIKVNEGKVVVSGGFLVGSRGESGAAINATKADIAVKGDAIIAGNTAAGDNNNNNNNNGGAIYANKSEVTIEGEALFAGNKAGEAALQTFNETSFDSTCLGGAIYAEKGSTVTAQGNSVFSGNVAGGNGGAICLPDRLNTDYNQNTLVLAENVMLTNNRADNDKSASHTAGKIGKAGRGGGGAVFSGDKVTVDGATITGNFAADGGGGLMVTYFKYGYVEPLLQIESATISSNYAGTSEGGGIFARTSYKPGRAIEDNSYVKSGYVTNNMTATEFDYGGGGLFLEHAMWDSSKPLACTTGILVYHPLVTKNTARGFGGGVGVCTNGAVLSSDAAVFGNTALGENVTTNPNEYGDKWNFNLAKYEEVYGAEKKEELLESWGHPEWTEENYLITEPSESSDFYCAQDATVFGSMLGGGAYNWTGHTDGDISKGMIVCTRVDYNNAGNTISINGSMSERFLNMLYYSKNPAAEDKDTITLHAPKSLANQLKTVKGYGIDFSTIDLGNNKAPISGTAVIEDIKYIKETDSSYNEYLITLSDEPLPSIGLKKNPETTQEIKAFKDQRKFKVSVIEKGELAPENAAYVKASRHLALAAHPDDDAIAAAYAEARLFFTGNYSNTNGAGITSNDRIAVGYDFQAPGNPGDSKEPSSTSVAALQINKSLEGFNEANGSATAVFNVVGYRDKDAAERKVKDLEIYRNIVGFTFNAGEKSTEPRILEGIPEGWYVIEEISYSGDNFDDEQVAANKRIVQVKGVTVAIEAGETEPKPEALEKARKEALENAEKNRVEFKNVYSEMPHYGTGVVNHYSKDDDGKFSYTPDANYADRTRELTTEEGM</sequence>
<dbReference type="Proteomes" id="UP001343724">
    <property type="component" value="Unassembled WGS sequence"/>
</dbReference>
<evidence type="ECO:0000256" key="1">
    <source>
        <dbReference type="SAM" id="MobiDB-lite"/>
    </source>
</evidence>
<gene>
    <name evidence="3" type="ORF">VJ920_00560</name>
</gene>
<feature type="region of interest" description="Disordered" evidence="1">
    <location>
        <begin position="355"/>
        <end position="383"/>
    </location>
</feature>
<proteinExistence type="predicted"/>
<comment type="caution">
    <text evidence="3">The sequence shown here is derived from an EMBL/GenBank/DDBJ whole genome shotgun (WGS) entry which is preliminary data.</text>
</comment>
<feature type="region of interest" description="Disordered" evidence="1">
    <location>
        <begin position="630"/>
        <end position="650"/>
    </location>
</feature>
<evidence type="ECO:0000256" key="2">
    <source>
        <dbReference type="SAM" id="SignalP"/>
    </source>
</evidence>
<keyword evidence="2" id="KW-0732">Signal</keyword>
<evidence type="ECO:0000313" key="3">
    <source>
        <dbReference type="EMBL" id="MEC4293799.1"/>
    </source>
</evidence>
<protein>
    <submittedName>
        <fullName evidence="3">Uncharacterized protein</fullName>
    </submittedName>
</protein>
<reference evidence="3 4" key="1">
    <citation type="submission" date="2024-01" db="EMBL/GenBank/DDBJ databases">
        <title>novel species in genus Adlercreutzia.</title>
        <authorList>
            <person name="Liu X."/>
        </authorList>
    </citation>
    <scope>NUCLEOTIDE SEQUENCE [LARGE SCALE GENOMIC DNA]</scope>
    <source>
        <strain evidence="3 4">R22</strain>
    </source>
</reference>
<accession>A0ABU6IW63</accession>
<feature type="region of interest" description="Disordered" evidence="1">
    <location>
        <begin position="111"/>
        <end position="161"/>
    </location>
</feature>
<feature type="region of interest" description="Disordered" evidence="1">
    <location>
        <begin position="182"/>
        <end position="211"/>
    </location>
</feature>
<feature type="compositionally biased region" description="Acidic residues" evidence="1">
    <location>
        <begin position="129"/>
        <end position="157"/>
    </location>
</feature>
<organism evidence="3 4">
    <name type="scientific">Adlercreutzia shanghongiae</name>
    <dbReference type="NCBI Taxonomy" id="3111773"/>
    <lineage>
        <taxon>Bacteria</taxon>
        <taxon>Bacillati</taxon>
        <taxon>Actinomycetota</taxon>
        <taxon>Coriobacteriia</taxon>
        <taxon>Eggerthellales</taxon>
        <taxon>Eggerthellaceae</taxon>
        <taxon>Adlercreutzia</taxon>
    </lineage>
</organism>
<feature type="signal peptide" evidence="2">
    <location>
        <begin position="1"/>
        <end position="44"/>
    </location>
</feature>
<dbReference type="EMBL" id="JAYMFH010000001">
    <property type="protein sequence ID" value="MEC4293799.1"/>
    <property type="molecule type" value="Genomic_DNA"/>
</dbReference>
<feature type="chain" id="PRO_5045176120" evidence="2">
    <location>
        <begin position="45"/>
        <end position="1303"/>
    </location>
</feature>
<keyword evidence="4" id="KW-1185">Reference proteome</keyword>
<dbReference type="RefSeq" id="WP_326454125.1">
    <property type="nucleotide sequence ID" value="NZ_JAYMFH010000001.1"/>
</dbReference>
<name>A0ABU6IW63_9ACTN</name>
<feature type="compositionally biased region" description="Basic and acidic residues" evidence="1">
    <location>
        <begin position="186"/>
        <end position="199"/>
    </location>
</feature>